<evidence type="ECO:0000256" key="4">
    <source>
        <dbReference type="ARBA" id="ARBA00022679"/>
    </source>
</evidence>
<evidence type="ECO:0000256" key="7">
    <source>
        <dbReference type="ARBA" id="ARBA00046577"/>
    </source>
</evidence>
<feature type="domain" description="DhaL" evidence="9">
    <location>
        <begin position="4"/>
        <end position="204"/>
    </location>
</feature>
<keyword evidence="11" id="KW-1185">Reference proteome</keyword>
<organism evidence="10 11">
    <name type="scientific">Anaerovibrio slackiae</name>
    <dbReference type="NCBI Taxonomy" id="2652309"/>
    <lineage>
        <taxon>Bacteria</taxon>
        <taxon>Bacillati</taxon>
        <taxon>Bacillota</taxon>
        <taxon>Negativicutes</taxon>
        <taxon>Selenomonadales</taxon>
        <taxon>Selenomonadaceae</taxon>
        <taxon>Anaerovibrio</taxon>
    </lineage>
</organism>
<dbReference type="EC" id="2.7.1.121" evidence="3"/>
<dbReference type="PANTHER" id="PTHR28629:SF4">
    <property type="entry name" value="TRIOKINASE_FMN CYCLASE"/>
    <property type="match status" value="1"/>
</dbReference>
<dbReference type="Pfam" id="PF02734">
    <property type="entry name" value="Dak2"/>
    <property type="match status" value="1"/>
</dbReference>
<dbReference type="Proteomes" id="UP000433181">
    <property type="component" value="Unassembled WGS sequence"/>
</dbReference>
<dbReference type="GeneID" id="96778861"/>
<evidence type="ECO:0000256" key="2">
    <source>
        <dbReference type="ARBA" id="ARBA00004745"/>
    </source>
</evidence>
<dbReference type="InterPro" id="IPR036117">
    <property type="entry name" value="DhaL_dom_sf"/>
</dbReference>
<dbReference type="GO" id="GO:0019563">
    <property type="term" value="P:glycerol catabolic process"/>
    <property type="evidence" value="ECO:0007669"/>
    <property type="project" value="TreeGrafter"/>
</dbReference>
<dbReference type="GO" id="GO:0004371">
    <property type="term" value="F:glycerone kinase activity"/>
    <property type="evidence" value="ECO:0007669"/>
    <property type="project" value="InterPro"/>
</dbReference>
<dbReference type="Gene3D" id="1.25.40.340">
    <property type="match status" value="1"/>
</dbReference>
<dbReference type="InterPro" id="IPR004007">
    <property type="entry name" value="DhaL_dom"/>
</dbReference>
<dbReference type="PROSITE" id="PS51480">
    <property type="entry name" value="DHAL"/>
    <property type="match status" value="1"/>
</dbReference>
<dbReference type="FunFam" id="1.25.40.340:FF:000002">
    <property type="entry name" value="Dihydroxyacetone kinase, L subunit"/>
    <property type="match status" value="1"/>
</dbReference>
<proteinExistence type="predicted"/>
<evidence type="ECO:0000313" key="10">
    <source>
        <dbReference type="EMBL" id="MSU08928.1"/>
    </source>
</evidence>
<dbReference type="AlphaFoldDB" id="A0A6I2UBP4"/>
<evidence type="ECO:0000256" key="3">
    <source>
        <dbReference type="ARBA" id="ARBA00012095"/>
    </source>
</evidence>
<evidence type="ECO:0000256" key="6">
    <source>
        <dbReference type="ARBA" id="ARBA00022798"/>
    </source>
</evidence>
<dbReference type="RefSeq" id="WP_407060743.1">
    <property type="nucleotide sequence ID" value="NZ_VUNR01000014.1"/>
</dbReference>
<dbReference type="InterPro" id="IPR050861">
    <property type="entry name" value="Dihydroxyacetone_Kinase"/>
</dbReference>
<accession>A0A6I2UBP4</accession>
<keyword evidence="6" id="KW-0319">Glycerol metabolism</keyword>
<evidence type="ECO:0000259" key="9">
    <source>
        <dbReference type="PROSITE" id="PS51480"/>
    </source>
</evidence>
<reference evidence="10 11" key="1">
    <citation type="submission" date="2019-08" db="EMBL/GenBank/DDBJ databases">
        <title>In-depth cultivation of the pig gut microbiome towards novel bacterial diversity and tailored functional studies.</title>
        <authorList>
            <person name="Wylensek D."/>
            <person name="Hitch T.C.A."/>
            <person name="Clavel T."/>
        </authorList>
    </citation>
    <scope>NUCLEOTIDE SEQUENCE [LARGE SCALE GENOMIC DNA]</scope>
    <source>
        <strain evidence="10 11">WCA-693-APC-5D-A</strain>
    </source>
</reference>
<evidence type="ECO:0000256" key="1">
    <source>
        <dbReference type="ARBA" id="ARBA00001113"/>
    </source>
</evidence>
<comment type="catalytic activity">
    <reaction evidence="1">
        <text>dihydroxyacetone + phosphoenolpyruvate = dihydroxyacetone phosphate + pyruvate</text>
        <dbReference type="Rhea" id="RHEA:18381"/>
        <dbReference type="ChEBI" id="CHEBI:15361"/>
        <dbReference type="ChEBI" id="CHEBI:16016"/>
        <dbReference type="ChEBI" id="CHEBI:57642"/>
        <dbReference type="ChEBI" id="CHEBI:58702"/>
        <dbReference type="EC" id="2.7.1.121"/>
    </reaction>
</comment>
<comment type="function">
    <text evidence="8">ADP-binding subunit of the dihydroxyacetone kinase, which is responsible for the phosphoenolpyruvate (PEP)-dependent phosphorylation of dihydroxyacetone. DhaL-ADP is converted to DhaL-ATP via a phosphoryl group transfer from DhaM and transmits it to dihydroxyacetone binds to DhaK.</text>
</comment>
<dbReference type="GO" id="GO:0005829">
    <property type="term" value="C:cytosol"/>
    <property type="evidence" value="ECO:0007669"/>
    <property type="project" value="TreeGrafter"/>
</dbReference>
<sequence>MTNDKIIEILKAIAARIEEQKDYLTELDNEIADGDHGVNMAKGFNAVVTKLDAMAGKDIGSLLKTTGMTLVSTVGGSAGPLYGTAFMKAGAVLKDKMEIGSQELVQALEAAIGGIKMRGKATTGEKTMLDAICPAYDAMKAAVDAGEDMKQAVARAVEAARAGVEYTKTIKATKGRASYIGDRSIGHQDPGATSALYMLEVLLEQI</sequence>
<gene>
    <name evidence="10" type="primary">dhaL</name>
    <name evidence="10" type="ORF">FYJ84_08020</name>
</gene>
<evidence type="ECO:0000256" key="5">
    <source>
        <dbReference type="ARBA" id="ARBA00022777"/>
    </source>
</evidence>
<keyword evidence="5 10" id="KW-0418">Kinase</keyword>
<dbReference type="GO" id="GO:0047324">
    <property type="term" value="F:phosphoenolpyruvate-glycerone phosphotransferase activity"/>
    <property type="evidence" value="ECO:0007669"/>
    <property type="project" value="UniProtKB-EC"/>
</dbReference>
<name>A0A6I2UBP4_9FIRM</name>
<dbReference type="SUPFAM" id="SSF101473">
    <property type="entry name" value="DhaL-like"/>
    <property type="match status" value="1"/>
</dbReference>
<comment type="subunit">
    <text evidence="7">Homodimer. The dihydroxyacetone kinase complex is composed of a homodimer of DhaM, a homodimer of DhaK and the subunit DhaL.</text>
</comment>
<evidence type="ECO:0000256" key="8">
    <source>
        <dbReference type="ARBA" id="ARBA00055771"/>
    </source>
</evidence>
<protein>
    <recommendedName>
        <fullName evidence="3">phosphoenolpyruvate--glycerone phosphotransferase</fullName>
        <ecNumber evidence="3">2.7.1.121</ecNumber>
    </recommendedName>
</protein>
<comment type="pathway">
    <text evidence="2">Polyol metabolism; glycerol degradation.</text>
</comment>
<comment type="caution">
    <text evidence="10">The sequence shown here is derived from an EMBL/GenBank/DDBJ whole genome shotgun (WGS) entry which is preliminary data.</text>
</comment>
<keyword evidence="4" id="KW-0808">Transferase</keyword>
<dbReference type="NCBIfam" id="TIGR02365">
    <property type="entry name" value="dha_L_ycgS"/>
    <property type="match status" value="1"/>
</dbReference>
<dbReference type="EMBL" id="VUNR01000014">
    <property type="protein sequence ID" value="MSU08928.1"/>
    <property type="molecule type" value="Genomic_DNA"/>
</dbReference>
<dbReference type="SMART" id="SM01120">
    <property type="entry name" value="Dak2"/>
    <property type="match status" value="1"/>
</dbReference>
<dbReference type="InterPro" id="IPR012737">
    <property type="entry name" value="DhaK_L_YcgS"/>
</dbReference>
<dbReference type="PANTHER" id="PTHR28629">
    <property type="entry name" value="TRIOKINASE/FMN CYCLASE"/>
    <property type="match status" value="1"/>
</dbReference>
<evidence type="ECO:0000313" key="11">
    <source>
        <dbReference type="Proteomes" id="UP000433181"/>
    </source>
</evidence>